<dbReference type="AlphaFoldDB" id="A0A0A9H6F0"/>
<sequence length="78" mass="8886">MVACYRQRISKIATERYVVLDGADSMMDMSLEPQIVVGNSVIRPRTVVPALLQDSLCWTIGTRTEQHAIARRTCRFLF</sequence>
<reference evidence="1" key="2">
    <citation type="journal article" date="2015" name="Data Brief">
        <title>Shoot transcriptome of the giant reed, Arundo donax.</title>
        <authorList>
            <person name="Barrero R.A."/>
            <person name="Guerrero F.D."/>
            <person name="Moolhuijzen P."/>
            <person name="Goolsby J.A."/>
            <person name="Tidwell J."/>
            <person name="Bellgard S.E."/>
            <person name="Bellgard M.I."/>
        </authorList>
    </citation>
    <scope>NUCLEOTIDE SEQUENCE</scope>
    <source>
        <tissue evidence="1">Shoot tissue taken approximately 20 cm above the soil surface</tissue>
    </source>
</reference>
<protein>
    <submittedName>
        <fullName evidence="1">Uncharacterized protein</fullName>
    </submittedName>
</protein>
<dbReference type="EMBL" id="GBRH01165574">
    <property type="protein sequence ID" value="JAE32322.1"/>
    <property type="molecule type" value="Transcribed_RNA"/>
</dbReference>
<proteinExistence type="predicted"/>
<evidence type="ECO:0000313" key="1">
    <source>
        <dbReference type="EMBL" id="JAE32322.1"/>
    </source>
</evidence>
<accession>A0A0A9H6F0</accession>
<reference evidence="1" key="1">
    <citation type="submission" date="2014-09" db="EMBL/GenBank/DDBJ databases">
        <authorList>
            <person name="Magalhaes I.L.F."/>
            <person name="Oliveira U."/>
            <person name="Santos F.R."/>
            <person name="Vidigal T.H.D.A."/>
            <person name="Brescovit A.D."/>
            <person name="Santos A.J."/>
        </authorList>
    </citation>
    <scope>NUCLEOTIDE SEQUENCE</scope>
    <source>
        <tissue evidence="1">Shoot tissue taken approximately 20 cm above the soil surface</tissue>
    </source>
</reference>
<organism evidence="1">
    <name type="scientific">Arundo donax</name>
    <name type="common">Giant reed</name>
    <name type="synonym">Donax arundinaceus</name>
    <dbReference type="NCBI Taxonomy" id="35708"/>
    <lineage>
        <taxon>Eukaryota</taxon>
        <taxon>Viridiplantae</taxon>
        <taxon>Streptophyta</taxon>
        <taxon>Embryophyta</taxon>
        <taxon>Tracheophyta</taxon>
        <taxon>Spermatophyta</taxon>
        <taxon>Magnoliopsida</taxon>
        <taxon>Liliopsida</taxon>
        <taxon>Poales</taxon>
        <taxon>Poaceae</taxon>
        <taxon>PACMAD clade</taxon>
        <taxon>Arundinoideae</taxon>
        <taxon>Arundineae</taxon>
        <taxon>Arundo</taxon>
    </lineage>
</organism>
<name>A0A0A9H6F0_ARUDO</name>